<gene>
    <name evidence="1" type="ORF">FN960_08035</name>
</gene>
<dbReference type="Gene3D" id="1.20.120.440">
    <property type="entry name" value="YppE-like"/>
    <property type="match status" value="1"/>
</dbReference>
<dbReference type="AlphaFoldDB" id="A0A553ZZT4"/>
<comment type="caution">
    <text evidence="1">The sequence shown here is derived from an EMBL/GenBank/DDBJ whole genome shotgun (WGS) entry which is preliminary data.</text>
</comment>
<dbReference type="SUPFAM" id="SSF140415">
    <property type="entry name" value="YppE-like"/>
    <property type="match status" value="1"/>
</dbReference>
<name>A0A553ZZT4_9BACI</name>
<dbReference type="InterPro" id="IPR023351">
    <property type="entry name" value="YppE-like_sf"/>
</dbReference>
<dbReference type="Proteomes" id="UP000318521">
    <property type="component" value="Unassembled WGS sequence"/>
</dbReference>
<sequence>MKPEQYTQLRAHTTRLLELNQYAENIYLNETRTDGYEVDFFGMVKPFADEIKERSEEWLPLANELVEAKLPKDLHLNQLTQTVDNLEVVAIKSFYPETGLKKQIETFKAVAYVLKQVSDVLDEDIIQKTERS</sequence>
<dbReference type="Pfam" id="PF08807">
    <property type="entry name" value="DUF1798"/>
    <property type="match status" value="1"/>
</dbReference>
<dbReference type="InterPro" id="IPR014913">
    <property type="entry name" value="YppE-like"/>
</dbReference>
<keyword evidence="2" id="KW-1185">Reference proteome</keyword>
<dbReference type="RefSeq" id="WP_143848190.1">
    <property type="nucleotide sequence ID" value="NZ_VLXZ01000004.1"/>
</dbReference>
<accession>A0A553ZZT4</accession>
<dbReference type="OrthoDB" id="2361079at2"/>
<dbReference type="EMBL" id="VLXZ01000004">
    <property type="protein sequence ID" value="TSB46960.1"/>
    <property type="molecule type" value="Genomic_DNA"/>
</dbReference>
<reference evidence="1 2" key="1">
    <citation type="submission" date="2019-07" db="EMBL/GenBank/DDBJ databases">
        <authorList>
            <person name="Park Y.J."/>
            <person name="Jeong S.E."/>
            <person name="Jung H.S."/>
        </authorList>
    </citation>
    <scope>NUCLEOTIDE SEQUENCE [LARGE SCALE GENOMIC DNA]</scope>
    <source>
        <strain evidence="2">P16(2019)</strain>
    </source>
</reference>
<protein>
    <submittedName>
        <fullName evidence="1">DUF1798 family protein</fullName>
    </submittedName>
</protein>
<organism evidence="1 2">
    <name type="scientific">Alkalicoccobacillus porphyridii</name>
    <dbReference type="NCBI Taxonomy" id="2597270"/>
    <lineage>
        <taxon>Bacteria</taxon>
        <taxon>Bacillati</taxon>
        <taxon>Bacillota</taxon>
        <taxon>Bacilli</taxon>
        <taxon>Bacillales</taxon>
        <taxon>Bacillaceae</taxon>
        <taxon>Alkalicoccobacillus</taxon>
    </lineage>
</organism>
<evidence type="ECO:0000313" key="1">
    <source>
        <dbReference type="EMBL" id="TSB46960.1"/>
    </source>
</evidence>
<proteinExistence type="predicted"/>
<evidence type="ECO:0000313" key="2">
    <source>
        <dbReference type="Proteomes" id="UP000318521"/>
    </source>
</evidence>